<dbReference type="AlphaFoldDB" id="A0A3N4Z3N1"/>
<feature type="binding site" evidence="7 9">
    <location>
        <begin position="141"/>
        <end position="143"/>
    </location>
    <ligand>
        <name>NAD(+)</name>
        <dbReference type="ChEBI" id="CHEBI:57540"/>
    </ligand>
</feature>
<dbReference type="InterPro" id="IPR011304">
    <property type="entry name" value="L-lactate_DH"/>
</dbReference>
<keyword evidence="14" id="KW-1185">Reference proteome</keyword>
<dbReference type="Gene3D" id="3.40.50.720">
    <property type="entry name" value="NAD(P)-binding Rossmann-like Domain"/>
    <property type="match status" value="1"/>
</dbReference>
<evidence type="ECO:0000256" key="6">
    <source>
        <dbReference type="ARBA" id="ARBA00049258"/>
    </source>
</evidence>
<dbReference type="UniPathway" id="UPA00554">
    <property type="reaction ID" value="UER00611"/>
</dbReference>
<feature type="binding site" evidence="7">
    <location>
        <position position="105"/>
    </location>
    <ligand>
        <name>substrate</name>
    </ligand>
</feature>
<dbReference type="Pfam" id="PF00056">
    <property type="entry name" value="Ldh_1_N"/>
    <property type="match status" value="1"/>
</dbReference>
<dbReference type="PRINTS" id="PR00086">
    <property type="entry name" value="LLDHDRGNASE"/>
</dbReference>
<dbReference type="InterPro" id="IPR018177">
    <property type="entry name" value="L-lactate_DH_AS"/>
</dbReference>
<sequence>MTHHDDVPGRQELLGGEGRSTEPRRSKVAIVGAGAVGSTLAYASLLRGAAREVVLYDLDKAKVEAEALDIAHGIQFTPMGTVSGSDDIAICADADVVVITAGAKQRPGQSRLDLAGATIDIMRALVPRLVEVAPDAVYIMVANPVDVVTYAGLKISGLPAEQFFGSGTVLDSSRLRYLVARECGVAVQNVHAYIAGEHGDSEIPLWSSAMIGAVPLLQWGFTVDGGLLDEARRARISEEVVGAAYRIIAGKGATNYAVGLAVVRIIEAVLRDEHRVLSVSSLLEDYLEISDVCMSVPTVVGRAGVGRRLVPVVTETERAGLRRSAESIRSVAQRFGF</sequence>
<comment type="function">
    <text evidence="7">Catalyzes the conversion of lactate to pyruvate.</text>
</comment>
<feature type="binding site" evidence="7">
    <location>
        <position position="254"/>
    </location>
    <ligand>
        <name>substrate</name>
    </ligand>
</feature>
<dbReference type="InterPro" id="IPR022383">
    <property type="entry name" value="Lactate/malate_DH_C"/>
</dbReference>
<feature type="active site" description="Proton acceptor" evidence="7 8">
    <location>
        <position position="198"/>
    </location>
</feature>
<evidence type="ECO:0000256" key="1">
    <source>
        <dbReference type="ARBA" id="ARBA00004843"/>
    </source>
</evidence>
<dbReference type="EC" id="1.1.1.27" evidence="3 7"/>
<evidence type="ECO:0000313" key="13">
    <source>
        <dbReference type="EMBL" id="RPF27899.1"/>
    </source>
</evidence>
<organism evidence="13 14">
    <name type="scientific">Georgenia muralis</name>
    <dbReference type="NCBI Taxonomy" id="154117"/>
    <lineage>
        <taxon>Bacteria</taxon>
        <taxon>Bacillati</taxon>
        <taxon>Actinomycetota</taxon>
        <taxon>Actinomycetes</taxon>
        <taxon>Micrococcales</taxon>
        <taxon>Bogoriellaceae</taxon>
        <taxon>Georgenia</taxon>
    </lineage>
</organism>
<dbReference type="EMBL" id="RKRA01000001">
    <property type="protein sequence ID" value="RPF27899.1"/>
    <property type="molecule type" value="Genomic_DNA"/>
</dbReference>
<evidence type="ECO:0000256" key="3">
    <source>
        <dbReference type="ARBA" id="ARBA00012967"/>
    </source>
</evidence>
<feature type="binding site" evidence="9">
    <location>
        <begin position="32"/>
        <end position="37"/>
    </location>
    <ligand>
        <name>NAD(+)</name>
        <dbReference type="ChEBI" id="CHEBI:57540"/>
    </ligand>
</feature>
<evidence type="ECO:0000256" key="10">
    <source>
        <dbReference type="SAM" id="MobiDB-lite"/>
    </source>
</evidence>
<feature type="binding site" evidence="7">
    <location>
        <position position="166"/>
    </location>
    <ligand>
        <name>NAD(+)</name>
        <dbReference type="ChEBI" id="CHEBI:57540"/>
    </ligand>
</feature>
<dbReference type="CDD" id="cd05292">
    <property type="entry name" value="LDH_2"/>
    <property type="match status" value="1"/>
</dbReference>
<gene>
    <name evidence="7" type="primary">ldh</name>
    <name evidence="13" type="ORF">EDD32_2402</name>
</gene>
<accession>A0A3N4Z3N1</accession>
<dbReference type="Proteomes" id="UP000280726">
    <property type="component" value="Unassembled WGS sequence"/>
</dbReference>
<dbReference type="InterPro" id="IPR015955">
    <property type="entry name" value="Lactate_DH/Glyco_Ohase_4_C"/>
</dbReference>
<proteinExistence type="inferred from homology"/>
<evidence type="ECO:0000259" key="11">
    <source>
        <dbReference type="Pfam" id="PF00056"/>
    </source>
</evidence>
<dbReference type="PANTHER" id="PTHR43128">
    <property type="entry name" value="L-2-HYDROXYCARBOXYLATE DEHYDROGENASE (NAD(P)(+))"/>
    <property type="match status" value="1"/>
</dbReference>
<dbReference type="GO" id="GO:0005737">
    <property type="term" value="C:cytoplasm"/>
    <property type="evidence" value="ECO:0007669"/>
    <property type="project" value="UniProtKB-SubCell"/>
</dbReference>
<feature type="binding site" evidence="7">
    <location>
        <begin position="171"/>
        <end position="174"/>
    </location>
    <ligand>
        <name>substrate</name>
    </ligand>
</feature>
<comment type="pathway">
    <text evidence="1 7">Fermentation; pyruvate fermentation to lactate; (S)-lactate from pyruvate: step 1/1.</text>
</comment>
<dbReference type="PANTHER" id="PTHR43128:SF16">
    <property type="entry name" value="L-LACTATE DEHYDROGENASE"/>
    <property type="match status" value="1"/>
</dbReference>
<keyword evidence="5 7" id="KW-0520">NAD</keyword>
<feature type="domain" description="Lactate/malate dehydrogenase C-terminal" evidence="12">
    <location>
        <begin position="168"/>
        <end position="329"/>
    </location>
</feature>
<comment type="similarity">
    <text evidence="2 7">Belongs to the LDH/MDH superfamily. LDH family.</text>
</comment>
<dbReference type="GO" id="GO:0006089">
    <property type="term" value="P:lactate metabolic process"/>
    <property type="evidence" value="ECO:0007669"/>
    <property type="project" value="TreeGrafter"/>
</dbReference>
<dbReference type="Pfam" id="PF02866">
    <property type="entry name" value="Ldh_1_C"/>
    <property type="match status" value="1"/>
</dbReference>
<dbReference type="GO" id="GO:0004459">
    <property type="term" value="F:L-lactate dehydrogenase (NAD+) activity"/>
    <property type="evidence" value="ECO:0007669"/>
    <property type="project" value="UniProtKB-UniRule"/>
</dbReference>
<dbReference type="InterPro" id="IPR001236">
    <property type="entry name" value="Lactate/malate_DH_N"/>
</dbReference>
<dbReference type="HAMAP" id="MF_00488">
    <property type="entry name" value="Lactate_dehydrog"/>
    <property type="match status" value="1"/>
</dbReference>
<keyword evidence="4 7" id="KW-0560">Oxidoreductase</keyword>
<comment type="subcellular location">
    <subcellularLocation>
        <location evidence="7">Cytoplasm</location>
    </subcellularLocation>
</comment>
<feature type="binding site" evidence="7">
    <location>
        <position position="62"/>
    </location>
    <ligand>
        <name>NAD(+)</name>
        <dbReference type="ChEBI" id="CHEBI:57540"/>
    </ligand>
</feature>
<feature type="binding site" evidence="7">
    <location>
        <position position="191"/>
    </location>
    <ligand>
        <name>beta-D-fructose 1,6-bisphosphate</name>
        <dbReference type="ChEBI" id="CHEBI:32966"/>
        <note>allosteric activator</note>
    </ligand>
</feature>
<dbReference type="OrthoDB" id="9802969at2"/>
<evidence type="ECO:0000256" key="9">
    <source>
        <dbReference type="PIRSR" id="PIRSR000102-3"/>
    </source>
</evidence>
<dbReference type="SUPFAM" id="SSF56327">
    <property type="entry name" value="LDH C-terminal domain-like"/>
    <property type="match status" value="1"/>
</dbReference>
<feature type="binding site" evidence="7">
    <location>
        <position position="111"/>
    </location>
    <ligand>
        <name>substrate</name>
    </ligand>
</feature>
<dbReference type="Gene3D" id="3.90.110.10">
    <property type="entry name" value="Lactate dehydrogenase/glycoside hydrolase, family 4, C-terminal"/>
    <property type="match status" value="1"/>
</dbReference>
<dbReference type="NCBIfam" id="TIGR01771">
    <property type="entry name" value="L-LDH-NAD"/>
    <property type="match status" value="1"/>
</dbReference>
<comment type="caution">
    <text evidence="7">Lacks conserved residue(s) required for the propagation of feature annotation.</text>
</comment>
<dbReference type="InterPro" id="IPR001557">
    <property type="entry name" value="L-lactate/malate_DH"/>
</dbReference>
<comment type="subunit">
    <text evidence="7">Homotetramer.</text>
</comment>
<feature type="binding site" evidence="7 9">
    <location>
        <position position="57"/>
    </location>
    <ligand>
        <name>NAD(+)</name>
        <dbReference type="ChEBI" id="CHEBI:57540"/>
    </ligand>
</feature>
<protein>
    <recommendedName>
        <fullName evidence="3 7">L-lactate dehydrogenase</fullName>
        <shortName evidence="7">L-LDH</shortName>
        <ecNumber evidence="3 7">1.1.1.27</ecNumber>
    </recommendedName>
</protein>
<comment type="caution">
    <text evidence="13">The sequence shown here is derived from an EMBL/GenBank/DDBJ whole genome shotgun (WGS) entry which is preliminary data.</text>
</comment>
<feature type="binding site" evidence="7">
    <location>
        <position position="176"/>
    </location>
    <ligand>
        <name>beta-D-fructose 1,6-bisphosphate</name>
        <dbReference type="ChEBI" id="CHEBI:32966"/>
        <note>allosteric activator</note>
    </ligand>
</feature>
<evidence type="ECO:0000256" key="7">
    <source>
        <dbReference type="HAMAP-Rule" id="MF_00488"/>
    </source>
</evidence>
<dbReference type="InterPro" id="IPR036291">
    <property type="entry name" value="NAD(P)-bd_dom_sf"/>
</dbReference>
<comment type="catalytic activity">
    <reaction evidence="6 7">
        <text>(S)-lactate + NAD(+) = pyruvate + NADH + H(+)</text>
        <dbReference type="Rhea" id="RHEA:23444"/>
        <dbReference type="ChEBI" id="CHEBI:15361"/>
        <dbReference type="ChEBI" id="CHEBI:15378"/>
        <dbReference type="ChEBI" id="CHEBI:16651"/>
        <dbReference type="ChEBI" id="CHEBI:57540"/>
        <dbReference type="ChEBI" id="CHEBI:57945"/>
        <dbReference type="EC" id="1.1.1.27"/>
    </reaction>
</comment>
<keyword evidence="7" id="KW-0597">Phosphoprotein</keyword>
<feature type="binding site" evidence="7">
    <location>
        <position position="36"/>
    </location>
    <ligand>
        <name>NAD(+)</name>
        <dbReference type="ChEBI" id="CHEBI:57540"/>
    </ligand>
</feature>
<evidence type="ECO:0000313" key="14">
    <source>
        <dbReference type="Proteomes" id="UP000280726"/>
    </source>
</evidence>
<evidence type="ECO:0000256" key="8">
    <source>
        <dbReference type="PIRSR" id="PIRSR000102-1"/>
    </source>
</evidence>
<evidence type="ECO:0000256" key="2">
    <source>
        <dbReference type="ARBA" id="ARBA00006054"/>
    </source>
</evidence>
<feature type="modified residue" description="Phosphotyrosine" evidence="7">
    <location>
        <position position="245"/>
    </location>
</feature>
<feature type="binding site" evidence="7">
    <location>
        <begin position="143"/>
        <end position="146"/>
    </location>
    <ligand>
        <name>substrate</name>
    </ligand>
</feature>
<reference evidence="13 14" key="1">
    <citation type="submission" date="2018-11" db="EMBL/GenBank/DDBJ databases">
        <title>Sequencing the genomes of 1000 actinobacteria strains.</title>
        <authorList>
            <person name="Klenk H.-P."/>
        </authorList>
    </citation>
    <scope>NUCLEOTIDE SEQUENCE [LARGE SCALE GENOMIC DNA]</scope>
    <source>
        <strain evidence="13 14">DSM 14418</strain>
    </source>
</reference>
<dbReference type="PROSITE" id="PS00064">
    <property type="entry name" value="L_LDH"/>
    <property type="match status" value="1"/>
</dbReference>
<comment type="activity regulation">
    <text evidence="7">Allosterically activated by fructose 1,6-bisphosphate (FBP).</text>
</comment>
<dbReference type="GO" id="GO:0006096">
    <property type="term" value="P:glycolytic process"/>
    <property type="evidence" value="ECO:0007669"/>
    <property type="project" value="UniProtKB-UniRule"/>
</dbReference>
<dbReference type="SUPFAM" id="SSF51735">
    <property type="entry name" value="NAD(P)-binding Rossmann-fold domains"/>
    <property type="match status" value="1"/>
</dbReference>
<keyword evidence="7" id="KW-0021">Allosteric enzyme</keyword>
<dbReference type="RefSeq" id="WP_123917771.1">
    <property type="nucleotide sequence ID" value="NZ_RKRA01000001.1"/>
</dbReference>
<feature type="domain" description="Lactate/malate dehydrogenase N-terminal" evidence="11">
    <location>
        <begin position="27"/>
        <end position="165"/>
    </location>
</feature>
<keyword evidence="7" id="KW-0963">Cytoplasm</keyword>
<name>A0A3N4Z3N1_9MICO</name>
<feature type="binding site" evidence="7">
    <location>
        <begin position="102"/>
        <end position="103"/>
    </location>
    <ligand>
        <name>NAD(+)</name>
        <dbReference type="ChEBI" id="CHEBI:57540"/>
    </ligand>
</feature>
<feature type="region of interest" description="Disordered" evidence="10">
    <location>
        <begin position="1"/>
        <end position="21"/>
    </location>
</feature>
<dbReference type="PIRSF" id="PIRSF000102">
    <property type="entry name" value="Lac_mal_DH"/>
    <property type="match status" value="1"/>
</dbReference>
<evidence type="ECO:0000259" key="12">
    <source>
        <dbReference type="Pfam" id="PF02866"/>
    </source>
</evidence>
<evidence type="ECO:0000256" key="4">
    <source>
        <dbReference type="ARBA" id="ARBA00023002"/>
    </source>
</evidence>
<evidence type="ECO:0000256" key="5">
    <source>
        <dbReference type="ARBA" id="ARBA00023027"/>
    </source>
</evidence>